<reference evidence="2 4" key="1">
    <citation type="submission" date="2020-01" db="EMBL/GenBank/DDBJ databases">
        <authorList>
            <consortium name="DOE Joint Genome Institute"/>
            <person name="Haridas S."/>
            <person name="Albert R."/>
            <person name="Binder M."/>
            <person name="Bloem J."/>
            <person name="Labutti K."/>
            <person name="Salamov A."/>
            <person name="Andreopoulos B."/>
            <person name="Baker S.E."/>
            <person name="Barry K."/>
            <person name="Bills G."/>
            <person name="Bluhm B.H."/>
            <person name="Cannon C."/>
            <person name="Castanera R."/>
            <person name="Culley D.E."/>
            <person name="Daum C."/>
            <person name="Ezra D."/>
            <person name="Gonzalez J.B."/>
            <person name="Henrissat B."/>
            <person name="Kuo A."/>
            <person name="Liang C."/>
            <person name="Lipzen A."/>
            <person name="Lutzoni F."/>
            <person name="Magnuson J."/>
            <person name="Mondo S."/>
            <person name="Nolan M."/>
            <person name="Ohm R."/>
            <person name="Pangilinan J."/>
            <person name="Park H.-J."/>
            <person name="Ramirez L."/>
            <person name="Alfaro M."/>
            <person name="Sun H."/>
            <person name="Tritt A."/>
            <person name="Yoshinaga Y."/>
            <person name="Zwiers L.-H."/>
            <person name="Turgeon B.G."/>
            <person name="Goodwin S.B."/>
            <person name="Spatafora J.W."/>
            <person name="Crous P.W."/>
            <person name="Grigoriev I.V."/>
        </authorList>
    </citation>
    <scope>NUCLEOTIDE SEQUENCE</scope>
    <source>
        <strain evidence="2 4">CBS 781.70</strain>
    </source>
</reference>
<reference evidence="4" key="3">
    <citation type="submission" date="2025-04" db="UniProtKB">
        <authorList>
            <consortium name="RefSeq"/>
        </authorList>
    </citation>
    <scope>IDENTIFICATION</scope>
    <source>
        <strain evidence="4">CBS 781.70</strain>
    </source>
</reference>
<dbReference type="Proteomes" id="UP000504638">
    <property type="component" value="Unplaced"/>
</dbReference>
<dbReference type="AlphaFoldDB" id="A0A6G1G4Q8"/>
<reference evidence="4" key="2">
    <citation type="submission" date="2020-04" db="EMBL/GenBank/DDBJ databases">
        <authorList>
            <consortium name="NCBI Genome Project"/>
        </authorList>
    </citation>
    <scope>NUCLEOTIDE SEQUENCE</scope>
    <source>
        <strain evidence="4">CBS 781.70</strain>
    </source>
</reference>
<feature type="region of interest" description="Disordered" evidence="1">
    <location>
        <begin position="60"/>
        <end position="82"/>
    </location>
</feature>
<evidence type="ECO:0000313" key="4">
    <source>
        <dbReference type="RefSeq" id="XP_033534450.1"/>
    </source>
</evidence>
<gene>
    <name evidence="2 4" type="ORF">P152DRAFT_513853</name>
</gene>
<feature type="compositionally biased region" description="Basic and acidic residues" evidence="1">
    <location>
        <begin position="72"/>
        <end position="82"/>
    </location>
</feature>
<feature type="compositionally biased region" description="Basic residues" evidence="1">
    <location>
        <begin position="264"/>
        <end position="277"/>
    </location>
</feature>
<dbReference type="EMBL" id="ML975156">
    <property type="protein sequence ID" value="KAF1812819.1"/>
    <property type="molecule type" value="Genomic_DNA"/>
</dbReference>
<sequence length="318" mass="36926">MAESPNLRDLSTSFVETHVDYRDTIPLIKSVSRILYNIDHEILVLGVLIRQVARWVEPIEDQEPDSGGPDEASTKENRDRQSSLLKDFERLKICKRLQKHADALDKALSSYLHQLSPLRDDLHRRRPVRRSSSGRGDYWTDLSRAMSRVSTGVFTDSANLVAQEIRKLHFAITCLLSIISLAEQQDRLEEKWSRNVKITDDDLKEVEILRNEVESTRNVGVRIGNECLAMHEDGKVSRSLRRLYKEENDVLPVVVELADARIDTKKRHGRKHRHPRNDRREHGDRRPTIKLPPYLTEILAESWLENYLAIEFESTRQP</sequence>
<name>A0A6G1G4Q8_9PEZI</name>
<feature type="region of interest" description="Disordered" evidence="1">
    <location>
        <begin position="264"/>
        <end position="289"/>
    </location>
</feature>
<feature type="compositionally biased region" description="Basic and acidic residues" evidence="1">
    <location>
        <begin position="278"/>
        <end position="287"/>
    </location>
</feature>
<proteinExistence type="predicted"/>
<evidence type="ECO:0000313" key="3">
    <source>
        <dbReference type="Proteomes" id="UP000504638"/>
    </source>
</evidence>
<keyword evidence="3" id="KW-1185">Reference proteome</keyword>
<organism evidence="2">
    <name type="scientific">Eremomyces bilateralis CBS 781.70</name>
    <dbReference type="NCBI Taxonomy" id="1392243"/>
    <lineage>
        <taxon>Eukaryota</taxon>
        <taxon>Fungi</taxon>
        <taxon>Dikarya</taxon>
        <taxon>Ascomycota</taxon>
        <taxon>Pezizomycotina</taxon>
        <taxon>Dothideomycetes</taxon>
        <taxon>Dothideomycetes incertae sedis</taxon>
        <taxon>Eremomycetales</taxon>
        <taxon>Eremomycetaceae</taxon>
        <taxon>Eremomyces</taxon>
    </lineage>
</organism>
<dbReference type="RefSeq" id="XP_033534450.1">
    <property type="nucleotide sequence ID" value="XM_033682827.1"/>
</dbReference>
<protein>
    <submittedName>
        <fullName evidence="2 4">Uncharacterized protein</fullName>
    </submittedName>
</protein>
<evidence type="ECO:0000313" key="2">
    <source>
        <dbReference type="EMBL" id="KAF1812819.1"/>
    </source>
</evidence>
<accession>A0A6G1G4Q8</accession>
<evidence type="ECO:0000256" key="1">
    <source>
        <dbReference type="SAM" id="MobiDB-lite"/>
    </source>
</evidence>
<dbReference type="GeneID" id="54423397"/>